<dbReference type="AlphaFoldDB" id="A0A8J7W7P7"/>
<dbReference type="Proteomes" id="UP000730161">
    <property type="component" value="Unassembled WGS sequence"/>
</dbReference>
<name>A0A8J7W7P7_9EURY</name>
<dbReference type="EMBL" id="JWHL01000001">
    <property type="protein sequence ID" value="MBR1368145.1"/>
    <property type="molecule type" value="Genomic_DNA"/>
</dbReference>
<proteinExistence type="predicted"/>
<protein>
    <recommendedName>
        <fullName evidence="3">Nucleotidyl transferase</fullName>
    </recommendedName>
</protein>
<accession>A0A8J7W7P7</accession>
<sequence>MCLFAIHRDPELYCLMKTLTLAGGFGTRLAEETHTIPKPMLDLLVIFFLLEKEISDLTK</sequence>
<dbReference type="InterPro" id="IPR029044">
    <property type="entry name" value="Nucleotide-diphossugar_trans"/>
</dbReference>
<comment type="caution">
    <text evidence="1">The sequence shown here is derived from an EMBL/GenBank/DDBJ whole genome shotgun (WGS) entry which is preliminary data.</text>
</comment>
<reference evidence="1" key="1">
    <citation type="submission" date="2014-12" db="EMBL/GenBank/DDBJ databases">
        <authorList>
            <person name="Huang H.-H."/>
            <person name="Chen S.-C."/>
            <person name="Lai M.-C."/>
        </authorList>
    </citation>
    <scope>NUCLEOTIDE SEQUENCE</scope>
    <source>
        <strain evidence="1">K1F9705b</strain>
    </source>
</reference>
<keyword evidence="2" id="KW-1185">Reference proteome</keyword>
<evidence type="ECO:0000313" key="2">
    <source>
        <dbReference type="Proteomes" id="UP000730161"/>
    </source>
</evidence>
<gene>
    <name evidence="1" type="ORF">RJ53_01010</name>
</gene>
<evidence type="ECO:0000313" key="1">
    <source>
        <dbReference type="EMBL" id="MBR1368145.1"/>
    </source>
</evidence>
<organism evidence="1 2">
    <name type="scientific">Methanocalculus chunghsingensis</name>
    <dbReference type="NCBI Taxonomy" id="156457"/>
    <lineage>
        <taxon>Archaea</taxon>
        <taxon>Methanobacteriati</taxon>
        <taxon>Methanobacteriota</taxon>
        <taxon>Stenosarchaea group</taxon>
        <taxon>Methanomicrobia</taxon>
        <taxon>Methanomicrobiales</taxon>
        <taxon>Methanocalculaceae</taxon>
        <taxon>Methanocalculus</taxon>
    </lineage>
</organism>
<dbReference type="SUPFAM" id="SSF53448">
    <property type="entry name" value="Nucleotide-diphospho-sugar transferases"/>
    <property type="match status" value="1"/>
</dbReference>
<evidence type="ECO:0008006" key="3">
    <source>
        <dbReference type="Google" id="ProtNLM"/>
    </source>
</evidence>
<dbReference type="Gene3D" id="3.90.550.10">
    <property type="entry name" value="Spore Coat Polysaccharide Biosynthesis Protein SpsA, Chain A"/>
    <property type="match status" value="1"/>
</dbReference>